<sequence>MRRGTLMNSKPLCILIRQKVGRRNVIFSSAIHGYSFGVEEFAEIYTERLSIPKAQLAEDMFGDFYFSGGKIKDEAAARGKKTLFVQLVLEPLWALHDCGLRRRLIQRVWLKPWLHKRSVFSVHVSGKLGVTIKSKRILDAFDEAMRTWLPLPQACFRACARAPSARSAFKNNHRMQYLIGNKSDHPLAKAVQECSPEGITVALVVKFVLKEGAEAIKVTVGSVWTLRGRDLLPLNLATAGVICAIDAQGLLQNATLCSEPVSEGLDVGIK</sequence>
<name>A0A3P7N2U0_CYLGO</name>
<reference evidence="1 2" key="1">
    <citation type="submission" date="2018-11" db="EMBL/GenBank/DDBJ databases">
        <authorList>
            <consortium name="Pathogen Informatics"/>
        </authorList>
    </citation>
    <scope>NUCLEOTIDE SEQUENCE [LARGE SCALE GENOMIC DNA]</scope>
</reference>
<dbReference type="AlphaFoldDB" id="A0A3P7N2U0"/>
<dbReference type="PANTHER" id="PTHR42908">
    <property type="entry name" value="TRANSLATION ELONGATION FACTOR-RELATED"/>
    <property type="match status" value="1"/>
</dbReference>
<keyword evidence="2" id="KW-1185">Reference proteome</keyword>
<dbReference type="OrthoDB" id="5835983at2759"/>
<gene>
    <name evidence="1" type="ORF">CGOC_LOCUS12499</name>
</gene>
<proteinExistence type="predicted"/>
<accession>A0A3P7N2U0</accession>
<dbReference type="Proteomes" id="UP000271889">
    <property type="component" value="Unassembled WGS sequence"/>
</dbReference>
<feature type="non-terminal residue" evidence="1">
    <location>
        <position position="270"/>
    </location>
</feature>
<organism evidence="1 2">
    <name type="scientific">Cylicostephanus goldi</name>
    <name type="common">Nematode worm</name>
    <dbReference type="NCBI Taxonomy" id="71465"/>
    <lineage>
        <taxon>Eukaryota</taxon>
        <taxon>Metazoa</taxon>
        <taxon>Ecdysozoa</taxon>
        <taxon>Nematoda</taxon>
        <taxon>Chromadorea</taxon>
        <taxon>Rhabditida</taxon>
        <taxon>Rhabditina</taxon>
        <taxon>Rhabditomorpha</taxon>
        <taxon>Strongyloidea</taxon>
        <taxon>Strongylidae</taxon>
        <taxon>Cylicostephanus</taxon>
    </lineage>
</organism>
<dbReference type="SUPFAM" id="SSF50447">
    <property type="entry name" value="Translation proteins"/>
    <property type="match status" value="1"/>
</dbReference>
<dbReference type="EMBL" id="UYRV01123594">
    <property type="protein sequence ID" value="VDN33890.1"/>
    <property type="molecule type" value="Genomic_DNA"/>
</dbReference>
<dbReference type="Gene3D" id="3.90.1430.10">
    <property type="entry name" value="Yeast translation eEF2 (G' domain)"/>
    <property type="match status" value="1"/>
</dbReference>
<dbReference type="InterPro" id="IPR009000">
    <property type="entry name" value="Transl_B-barrel_sf"/>
</dbReference>
<dbReference type="PANTHER" id="PTHR42908:SF3">
    <property type="entry name" value="ELONGATION FACTOR-LIKE GTPASE 1"/>
    <property type="match status" value="1"/>
</dbReference>
<protein>
    <submittedName>
        <fullName evidence="1">Uncharacterized protein</fullName>
    </submittedName>
</protein>
<dbReference type="GO" id="GO:0003924">
    <property type="term" value="F:GTPase activity"/>
    <property type="evidence" value="ECO:0007669"/>
    <property type="project" value="TreeGrafter"/>
</dbReference>
<dbReference type="GO" id="GO:1990904">
    <property type="term" value="C:ribonucleoprotein complex"/>
    <property type="evidence" value="ECO:0007669"/>
    <property type="project" value="TreeGrafter"/>
</dbReference>
<evidence type="ECO:0000313" key="1">
    <source>
        <dbReference type="EMBL" id="VDN33890.1"/>
    </source>
</evidence>
<dbReference type="GO" id="GO:0042256">
    <property type="term" value="P:cytosolic ribosome assembly"/>
    <property type="evidence" value="ECO:0007669"/>
    <property type="project" value="TreeGrafter"/>
</dbReference>
<dbReference type="GO" id="GO:0005829">
    <property type="term" value="C:cytosol"/>
    <property type="evidence" value="ECO:0007669"/>
    <property type="project" value="TreeGrafter"/>
</dbReference>
<dbReference type="Gene3D" id="2.40.30.10">
    <property type="entry name" value="Translation factors"/>
    <property type="match status" value="1"/>
</dbReference>
<evidence type="ECO:0000313" key="2">
    <source>
        <dbReference type="Proteomes" id="UP000271889"/>
    </source>
</evidence>
<dbReference type="GO" id="GO:0043022">
    <property type="term" value="F:ribosome binding"/>
    <property type="evidence" value="ECO:0007669"/>
    <property type="project" value="TreeGrafter"/>
</dbReference>